<dbReference type="PROSITE" id="PS50011">
    <property type="entry name" value="PROTEIN_KINASE_DOM"/>
    <property type="match status" value="3"/>
</dbReference>
<comment type="caution">
    <text evidence="2">The sequence shown here is derived from an EMBL/GenBank/DDBJ whole genome shotgun (WGS) entry which is preliminary data.</text>
</comment>
<dbReference type="InterPro" id="IPR011009">
    <property type="entry name" value="Kinase-like_dom_sf"/>
</dbReference>
<dbReference type="AlphaFoldDB" id="A0A8H3CF11"/>
<evidence type="ECO:0000313" key="2">
    <source>
        <dbReference type="EMBL" id="CAE6483164.1"/>
    </source>
</evidence>
<dbReference type="GO" id="GO:0005524">
    <property type="term" value="F:ATP binding"/>
    <property type="evidence" value="ECO:0007669"/>
    <property type="project" value="InterPro"/>
</dbReference>
<dbReference type="Gene3D" id="1.10.510.10">
    <property type="entry name" value="Transferase(Phosphotransferase) domain 1"/>
    <property type="match status" value="3"/>
</dbReference>
<dbReference type="InterPro" id="IPR051681">
    <property type="entry name" value="Ser/Thr_Kinases-Pseudokinases"/>
</dbReference>
<gene>
    <name evidence="2" type="ORF">RDB_LOCUS101140</name>
</gene>
<name>A0A8H3CF11_9AGAM</name>
<organism evidence="2 3">
    <name type="scientific">Rhizoctonia solani</name>
    <dbReference type="NCBI Taxonomy" id="456999"/>
    <lineage>
        <taxon>Eukaryota</taxon>
        <taxon>Fungi</taxon>
        <taxon>Dikarya</taxon>
        <taxon>Basidiomycota</taxon>
        <taxon>Agaricomycotina</taxon>
        <taxon>Agaricomycetes</taxon>
        <taxon>Cantharellales</taxon>
        <taxon>Ceratobasidiaceae</taxon>
        <taxon>Rhizoctonia</taxon>
    </lineage>
</organism>
<dbReference type="Proteomes" id="UP000663861">
    <property type="component" value="Unassembled WGS sequence"/>
</dbReference>
<feature type="domain" description="Protein kinase" evidence="1">
    <location>
        <begin position="1"/>
        <end position="262"/>
    </location>
</feature>
<dbReference type="EMBL" id="CAJMWY010002143">
    <property type="protein sequence ID" value="CAE6483164.1"/>
    <property type="molecule type" value="Genomic_DNA"/>
</dbReference>
<dbReference type="CDD" id="cd00180">
    <property type="entry name" value="PKc"/>
    <property type="match status" value="1"/>
</dbReference>
<dbReference type="GO" id="GO:0004674">
    <property type="term" value="F:protein serine/threonine kinase activity"/>
    <property type="evidence" value="ECO:0007669"/>
    <property type="project" value="TreeGrafter"/>
</dbReference>
<reference evidence="2" key="1">
    <citation type="submission" date="2021-01" db="EMBL/GenBank/DDBJ databases">
        <authorList>
            <person name="Kaushik A."/>
        </authorList>
    </citation>
    <scope>NUCLEOTIDE SEQUENCE</scope>
    <source>
        <strain evidence="2">AG4-RS23</strain>
    </source>
</reference>
<feature type="domain" description="Protein kinase" evidence="1">
    <location>
        <begin position="299"/>
        <end position="588"/>
    </location>
</feature>
<evidence type="ECO:0000313" key="3">
    <source>
        <dbReference type="Proteomes" id="UP000663861"/>
    </source>
</evidence>
<feature type="domain" description="Protein kinase" evidence="1">
    <location>
        <begin position="643"/>
        <end position="917"/>
    </location>
</feature>
<evidence type="ECO:0000259" key="1">
    <source>
        <dbReference type="PROSITE" id="PS50011"/>
    </source>
</evidence>
<accession>A0A8H3CF11</accession>
<dbReference type="InterPro" id="IPR000719">
    <property type="entry name" value="Prot_kinase_dom"/>
</dbReference>
<sequence length="917" mass="102746">MFTPQAYKSPSLSGVIDATSDITKFVQLCKVSQNQFEEAGLGGSADIFSGKYVMSDGNVTNKLTRELEIWRNLSGGDNIIQLIGIITGIGPLPSFVCELCPWNLQDYLERKTPPPKHVKMSNILVTNEETALICDFGRSRQPHDQPNEVIISNSSPFVGTVRYMSPELFVPNEARPTPAADMWAYGCVALEILCRISPYHGTTSDMVIAELIKSGHLPSDRPRGPRGSLINDTLWNALSSCWQAQDWRPTAHIFLEQLTRMLQSGEVPRSPVLADMFPRVISGPVPPWSKELDDLNDLLGEKSQTASSIRSTVWMTTLNGPQVNRMVVVKVPRLNASAQNQARHDHLRHVLRTVVANRYGVRHQNIIDLLGIASGFFPHEGLVFEYCSHRNLVVYFKENWVRQTEYIRPPSPEANTYSLMCDIVEGLKYMHDYPVPIPQGDLTPENILVGFDGRAKISLFSFGRVLASLPSAAAVTASIGSILAFRWISPELLGDQQQPTTESDMWTVGCTFYWMLTGLEPYTSHHRDDFAGAESVRGQPPGTLASIDYNRAWITNGIWGAIGRCWRRDPLLRTSADPLLRTSAGGFLKILKDLEGRQIPWLPLNVTDLTGKVKFRPMQRQSESPSETHISTWKRFRYEGKELEEEVQLKMGLYKATYAPKWYSKSTSVLVKAGYDYGELDQQALVTSIQREITLMAQIDHPRTQKFLGIDSSNILLPDMVFEFYSEVTFNSFLEHGKGTTRERAQILRDLVTAIHYLHEHENGSIAHGDIQPANIMVLPDGTAKLGNFTSSFQYFSGQPMSPGILSTTVSIPQRSPLYCDPDCYLPSDGTKLTLPTLAGDIWSFGMVLLSSYSDKFFHKNPDHHTRQLSEGKLPYESEECFGLDERIIIMLRSILVLQPADRPSAQTVLARVIESS</sequence>
<dbReference type="SUPFAM" id="SSF56112">
    <property type="entry name" value="Protein kinase-like (PK-like)"/>
    <property type="match status" value="3"/>
</dbReference>
<protein>
    <recommendedName>
        <fullName evidence="1">Protein kinase domain-containing protein</fullName>
    </recommendedName>
</protein>
<dbReference type="PANTHER" id="PTHR44329">
    <property type="entry name" value="SERINE/THREONINE-PROTEIN KINASE TNNI3K-RELATED"/>
    <property type="match status" value="1"/>
</dbReference>
<dbReference type="Pfam" id="PF00069">
    <property type="entry name" value="Pkinase"/>
    <property type="match status" value="3"/>
</dbReference>
<proteinExistence type="predicted"/>